<dbReference type="SUPFAM" id="SSF52833">
    <property type="entry name" value="Thioredoxin-like"/>
    <property type="match status" value="1"/>
</dbReference>
<gene>
    <name evidence="9" type="ORF">SPPYR_1222</name>
</gene>
<dbReference type="EMBL" id="LT598653">
    <property type="protein sequence ID" value="SBV32342.1"/>
    <property type="molecule type" value="Genomic_DNA"/>
</dbReference>
<evidence type="ECO:0000256" key="6">
    <source>
        <dbReference type="ARBA" id="ARBA00023284"/>
    </source>
</evidence>
<dbReference type="Pfam" id="PF00085">
    <property type="entry name" value="Thioredoxin"/>
    <property type="match status" value="1"/>
</dbReference>
<keyword evidence="6" id="KW-0676">Redox-active center</keyword>
<organism evidence="9">
    <name type="scientific">uncultured Sphingopyxis sp</name>
    <dbReference type="NCBI Taxonomy" id="310581"/>
    <lineage>
        <taxon>Bacteria</taxon>
        <taxon>Pseudomonadati</taxon>
        <taxon>Pseudomonadota</taxon>
        <taxon>Alphaproteobacteria</taxon>
        <taxon>Sphingomonadales</taxon>
        <taxon>Sphingomonadaceae</taxon>
        <taxon>Sphingopyxis</taxon>
        <taxon>environmental samples</taxon>
    </lineage>
</organism>
<dbReference type="RefSeq" id="WP_295325226.1">
    <property type="nucleotide sequence ID" value="NZ_LT598653.1"/>
</dbReference>
<evidence type="ECO:0000256" key="5">
    <source>
        <dbReference type="ARBA" id="ARBA00023157"/>
    </source>
</evidence>
<dbReference type="NCBIfam" id="TIGR01068">
    <property type="entry name" value="thioredoxin"/>
    <property type="match status" value="1"/>
</dbReference>
<evidence type="ECO:0000256" key="4">
    <source>
        <dbReference type="ARBA" id="ARBA00022982"/>
    </source>
</evidence>
<dbReference type="InterPro" id="IPR005746">
    <property type="entry name" value="Thioredoxin"/>
</dbReference>
<keyword evidence="4" id="KW-0249">Electron transport</keyword>
<sequence length="154" mass="16110">MSTANSRMVGCAACGATNRVPAGKTAAEGKCGRCGLALSGQEPAVLTPRNFAALAERSDIPLLVDFWAPWCGPCRQMAPAFSAAAAPLGPILRLAKLNTEDEPGLAQRYAIQSIPTLMILHKGREIARQSGAMPTTAIVAWAQKALSHRGVTSL</sequence>
<evidence type="ECO:0000256" key="7">
    <source>
        <dbReference type="NCBIfam" id="TIGR01068"/>
    </source>
</evidence>
<keyword evidence="5" id="KW-1015">Disulfide bond</keyword>
<dbReference type="Gene3D" id="2.30.30.380">
    <property type="entry name" value="Zn-finger domain of Sec23/24"/>
    <property type="match status" value="1"/>
</dbReference>
<reference evidence="9" key="1">
    <citation type="submission" date="2016-03" db="EMBL/GenBank/DDBJ databases">
        <authorList>
            <person name="Ploux O."/>
        </authorList>
    </citation>
    <scope>NUCLEOTIDE SEQUENCE</scope>
    <source>
        <strain evidence="9">UC10</strain>
    </source>
</reference>
<dbReference type="PRINTS" id="PR00421">
    <property type="entry name" value="THIOREDOXIN"/>
</dbReference>
<evidence type="ECO:0000256" key="2">
    <source>
        <dbReference type="ARBA" id="ARBA00022448"/>
    </source>
</evidence>
<dbReference type="GO" id="GO:0045454">
    <property type="term" value="P:cell redox homeostasis"/>
    <property type="evidence" value="ECO:0007669"/>
    <property type="project" value="TreeGrafter"/>
</dbReference>
<name>A0A1Y5PQM6_9SPHN</name>
<dbReference type="InterPro" id="IPR013766">
    <property type="entry name" value="Thioredoxin_domain"/>
</dbReference>
<dbReference type="InterPro" id="IPR017937">
    <property type="entry name" value="Thioredoxin_CS"/>
</dbReference>
<evidence type="ECO:0000256" key="3">
    <source>
        <dbReference type="ARBA" id="ARBA00022723"/>
    </source>
</evidence>
<accession>A0A1Y5PQM6</accession>
<proteinExistence type="inferred from homology"/>
<feature type="domain" description="Thioredoxin" evidence="8">
    <location>
        <begin position="20"/>
        <end position="147"/>
    </location>
</feature>
<dbReference type="NCBIfam" id="NF008229">
    <property type="entry name" value="PRK10996.1"/>
    <property type="match status" value="1"/>
</dbReference>
<dbReference type="Pfam" id="PF21352">
    <property type="entry name" value="Zn_ribbon_Thio2"/>
    <property type="match status" value="1"/>
</dbReference>
<dbReference type="PROSITE" id="PS51352">
    <property type="entry name" value="THIOREDOXIN_2"/>
    <property type="match status" value="1"/>
</dbReference>
<keyword evidence="2" id="KW-0813">Transport</keyword>
<dbReference type="InterPro" id="IPR049299">
    <property type="entry name" value="Thio2_N"/>
</dbReference>
<dbReference type="InterPro" id="IPR036249">
    <property type="entry name" value="Thioredoxin-like_sf"/>
</dbReference>
<evidence type="ECO:0000313" key="9">
    <source>
        <dbReference type="EMBL" id="SBV32342.1"/>
    </source>
</evidence>
<dbReference type="GO" id="GO:0046872">
    <property type="term" value="F:metal ion binding"/>
    <property type="evidence" value="ECO:0007669"/>
    <property type="project" value="UniProtKB-KW"/>
</dbReference>
<dbReference type="AlphaFoldDB" id="A0A1Y5PQM6"/>
<dbReference type="PANTHER" id="PTHR45663:SF11">
    <property type="entry name" value="GEO12009P1"/>
    <property type="match status" value="1"/>
</dbReference>
<comment type="similarity">
    <text evidence="1">Belongs to the thioredoxin family.</text>
</comment>
<dbReference type="GO" id="GO:0005829">
    <property type="term" value="C:cytosol"/>
    <property type="evidence" value="ECO:0007669"/>
    <property type="project" value="TreeGrafter"/>
</dbReference>
<dbReference type="KEGG" id="sphu:SPPYR_1222"/>
<keyword evidence="3" id="KW-0479">Metal-binding</keyword>
<dbReference type="Gene3D" id="3.40.30.10">
    <property type="entry name" value="Glutaredoxin"/>
    <property type="match status" value="1"/>
</dbReference>
<dbReference type="CDD" id="cd02947">
    <property type="entry name" value="TRX_family"/>
    <property type="match status" value="1"/>
</dbReference>
<dbReference type="PANTHER" id="PTHR45663">
    <property type="entry name" value="GEO12009P1"/>
    <property type="match status" value="1"/>
</dbReference>
<protein>
    <recommendedName>
        <fullName evidence="7">Thioredoxin</fullName>
    </recommendedName>
</protein>
<dbReference type="GO" id="GO:0015035">
    <property type="term" value="F:protein-disulfide reductase activity"/>
    <property type="evidence" value="ECO:0007669"/>
    <property type="project" value="UniProtKB-UniRule"/>
</dbReference>
<evidence type="ECO:0000259" key="8">
    <source>
        <dbReference type="PROSITE" id="PS51352"/>
    </source>
</evidence>
<evidence type="ECO:0000256" key="1">
    <source>
        <dbReference type="ARBA" id="ARBA00008987"/>
    </source>
</evidence>
<dbReference type="PROSITE" id="PS00194">
    <property type="entry name" value="THIOREDOXIN_1"/>
    <property type="match status" value="1"/>
</dbReference>